<dbReference type="Proteomes" id="UP000321034">
    <property type="component" value="Unassembled WGS sequence"/>
</dbReference>
<dbReference type="EMBL" id="VRSV01000001">
    <property type="protein sequence ID" value="TXK12328.1"/>
    <property type="molecule type" value="Genomic_DNA"/>
</dbReference>
<dbReference type="AlphaFoldDB" id="A0A5C8HZM9"/>
<dbReference type="OrthoDB" id="9808492at2"/>
<comment type="caution">
    <text evidence="1">The sequence shown here is derived from an EMBL/GenBank/DDBJ whole genome shotgun (WGS) entry which is preliminary data.</text>
</comment>
<name>A0A5C8HZM9_9MICO</name>
<keyword evidence="2" id="KW-1185">Reference proteome</keyword>
<sequence>MELIVSPPSSPATALVLGAGFSRAAAPSMPLTDGLGQDALTSLRWDPASTPTFASEGLTFETWLSWLAERQPADSEAEYLSARARFSDLSAAIAREVRVAQEKADETGMAPWLAQLVDLAHWGRWDLVTMNYDTLIEGAVRRSPRFDSDSAIGVDDVVTGIPNSHGMFQAETTAYRDRETLRLHKLHGSIDWYAVPGDASGITLKRLDYGIDHESSYAARATIGGREVFIVPPTSAKGGYFENPRTRFVWREARLGLEKADRVVLIGYSIPLTDTAMMNLLARALTADKELVVVNPDANAVADRLRALGATSPVRLLGGLDCVARFVAEEVERASAQLLPVLLERLLDSPDSPVAVGWEHGPWGAISSVERRDDDQTLVLRVEHLDMPAGSIGRPPRTSPDEYPPRTLALSDVLDASSPPRRIVAVSEGREWTVGARVAPPDQVDDDWVVLRPLGDRPER</sequence>
<gene>
    <name evidence="1" type="ORF">FVP77_02275</name>
</gene>
<protein>
    <submittedName>
        <fullName evidence="1">Uncharacterized protein</fullName>
    </submittedName>
</protein>
<accession>A0A5C8HZM9</accession>
<organism evidence="1 2">
    <name type="scientific">Microbacterium hatanonis</name>
    <dbReference type="NCBI Taxonomy" id="404366"/>
    <lineage>
        <taxon>Bacteria</taxon>
        <taxon>Bacillati</taxon>
        <taxon>Actinomycetota</taxon>
        <taxon>Actinomycetes</taxon>
        <taxon>Micrococcales</taxon>
        <taxon>Microbacteriaceae</taxon>
        <taxon>Microbacterium</taxon>
    </lineage>
</organism>
<evidence type="ECO:0000313" key="1">
    <source>
        <dbReference type="EMBL" id="TXK12328.1"/>
    </source>
</evidence>
<evidence type="ECO:0000313" key="2">
    <source>
        <dbReference type="Proteomes" id="UP000321034"/>
    </source>
</evidence>
<proteinExistence type="predicted"/>
<reference evidence="1 2" key="1">
    <citation type="submission" date="2019-08" db="EMBL/GenBank/DDBJ databases">
        <authorList>
            <person name="Dong K."/>
        </authorList>
    </citation>
    <scope>NUCLEOTIDE SEQUENCE [LARGE SCALE GENOMIC DNA]</scope>
    <source>
        <strain evidence="1 2">JCM14558</strain>
    </source>
</reference>